<dbReference type="Proteomes" id="UP000484842">
    <property type="component" value="Unassembled WGS sequence"/>
</dbReference>
<dbReference type="EMBL" id="WBSL01000012">
    <property type="protein sequence ID" value="MPY67938.1"/>
    <property type="molecule type" value="Genomic_DNA"/>
</dbReference>
<keyword evidence="3" id="KW-1185">Reference proteome</keyword>
<organism evidence="2 3">
    <name type="scientific">Deinococcus terrestris</name>
    <dbReference type="NCBI Taxonomy" id="2651870"/>
    <lineage>
        <taxon>Bacteria</taxon>
        <taxon>Thermotogati</taxon>
        <taxon>Deinococcota</taxon>
        <taxon>Deinococci</taxon>
        <taxon>Deinococcales</taxon>
        <taxon>Deinococcaceae</taxon>
        <taxon>Deinococcus</taxon>
    </lineage>
</organism>
<reference evidence="2 3" key="1">
    <citation type="submission" date="2019-10" db="EMBL/GenBank/DDBJ databases">
        <title>Deinococcus sp. isolated from soil.</title>
        <authorList>
            <person name="Li Y."/>
            <person name="Wang J."/>
        </authorList>
    </citation>
    <scope>NUCLEOTIDE SEQUENCE [LARGE SCALE GENOMIC DNA]</scope>
    <source>
        <strain evidence="2 3">SDU3-2</strain>
    </source>
</reference>
<feature type="chain" id="PRO_5031089357" evidence="1">
    <location>
        <begin position="20"/>
        <end position="215"/>
    </location>
</feature>
<gene>
    <name evidence="2" type="ORF">F8S09_14850</name>
</gene>
<evidence type="ECO:0000313" key="2">
    <source>
        <dbReference type="EMBL" id="MPY67938.1"/>
    </source>
</evidence>
<evidence type="ECO:0000313" key="3">
    <source>
        <dbReference type="Proteomes" id="UP000484842"/>
    </source>
</evidence>
<accession>A0A7X1NY99</accession>
<feature type="signal peptide" evidence="1">
    <location>
        <begin position="1"/>
        <end position="19"/>
    </location>
</feature>
<dbReference type="AlphaFoldDB" id="A0A7X1NY99"/>
<keyword evidence="1" id="KW-0732">Signal</keyword>
<proteinExistence type="predicted"/>
<protein>
    <submittedName>
        <fullName evidence="2">Uncharacterized protein</fullName>
    </submittedName>
</protein>
<dbReference type="InterPro" id="IPR043857">
    <property type="entry name" value="DUF5819"/>
</dbReference>
<evidence type="ECO:0000256" key="1">
    <source>
        <dbReference type="SAM" id="SignalP"/>
    </source>
</evidence>
<comment type="caution">
    <text evidence="2">The sequence shown here is derived from an EMBL/GenBank/DDBJ whole genome shotgun (WGS) entry which is preliminary data.</text>
</comment>
<name>A0A7X1NY99_9DEIO</name>
<sequence>MLKKALYFMALLIFTGYFAATALFVSPANPIKTQTNVHNQIIGKYFYQDWGLFAPNPISSSVEVHLQCLSNTKVTHLINVSKGIWQRHQKNRVSPYDRIGRVLGNYGHSIISVSRQEVLASQECSNDPGSGACKRSKRLRKSAVDFATRGLTRVASGFCGDQAIATGHTFDRAQIYLSLTPVNRWSKRHDPPREAEFIDVGEHPLVAVAAPGIWR</sequence>
<dbReference type="Pfam" id="PF19136">
    <property type="entry name" value="DUF5819"/>
    <property type="match status" value="1"/>
</dbReference>
<dbReference type="RefSeq" id="WP_152872252.1">
    <property type="nucleotide sequence ID" value="NZ_WBSL01000012.1"/>
</dbReference>